<dbReference type="RefSeq" id="WP_025704237.1">
    <property type="nucleotide sequence ID" value="NZ_CP009287.1"/>
</dbReference>
<evidence type="ECO:0000313" key="1">
    <source>
        <dbReference type="EMBL" id="AIQ66507.1"/>
    </source>
</evidence>
<dbReference type="KEGG" id="pgm:PGRAT_01690"/>
<keyword evidence="2" id="KW-1185">Reference proteome</keyword>
<proteinExistence type="predicted"/>
<dbReference type="eggNOG" id="ENOG5033G2S">
    <property type="taxonomic scope" value="Bacteria"/>
</dbReference>
<gene>
    <name evidence="1" type="ORF">PGRAT_01690</name>
</gene>
<dbReference type="STRING" id="189425.PGRAT_01690"/>
<reference evidence="1 2" key="1">
    <citation type="submission" date="2014-08" db="EMBL/GenBank/DDBJ databases">
        <title>Comparative genomics of the Paenibacillus odorifer group.</title>
        <authorList>
            <person name="den Bakker H.C."/>
            <person name="Tsai Y.-C."/>
            <person name="Martin N."/>
            <person name="Korlach J."/>
            <person name="Wiedmann M."/>
        </authorList>
    </citation>
    <scope>NUCLEOTIDE SEQUENCE [LARGE SCALE GENOMIC DNA]</scope>
    <source>
        <strain evidence="1 2">DSM 15220</strain>
    </source>
</reference>
<dbReference type="EMBL" id="CP009287">
    <property type="protein sequence ID" value="AIQ66507.1"/>
    <property type="molecule type" value="Genomic_DNA"/>
</dbReference>
<protein>
    <submittedName>
        <fullName evidence="1">Uncharacterized protein</fullName>
    </submittedName>
</protein>
<accession>A0A089M038</accession>
<dbReference type="AlphaFoldDB" id="A0A089M038"/>
<organism evidence="1 2">
    <name type="scientific">Paenibacillus graminis</name>
    <dbReference type="NCBI Taxonomy" id="189425"/>
    <lineage>
        <taxon>Bacteria</taxon>
        <taxon>Bacillati</taxon>
        <taxon>Bacillota</taxon>
        <taxon>Bacilli</taxon>
        <taxon>Bacillales</taxon>
        <taxon>Paenibacillaceae</taxon>
        <taxon>Paenibacillus</taxon>
    </lineage>
</organism>
<name>A0A089M038_9BACL</name>
<dbReference type="HOGENOM" id="CLU_141615_0_0_9"/>
<sequence>MKTAILDARGRVTPASSKSHIIHRFFLTSAGGRLGIDFSYGPKQLEDLEKARTLIERSIDLYFEEETLAQAKAHFKSYLPLNNLITVSVDSPHGHLGAAHRHDPEQFLHVSRHEASPGLVSGDIVPGMWEVTLSLHAIVTDYCEYSLQIWQEEEEAK</sequence>
<evidence type="ECO:0000313" key="2">
    <source>
        <dbReference type="Proteomes" id="UP000029500"/>
    </source>
</evidence>
<dbReference type="OrthoDB" id="1690737at2"/>
<dbReference type="Proteomes" id="UP000029500">
    <property type="component" value="Chromosome"/>
</dbReference>